<dbReference type="PROSITE" id="PS00518">
    <property type="entry name" value="ZF_RING_1"/>
    <property type="match status" value="1"/>
</dbReference>
<dbReference type="PROSITE" id="PS50089">
    <property type="entry name" value="ZF_RING_2"/>
    <property type="match status" value="1"/>
</dbReference>
<proteinExistence type="predicted"/>
<name>A0ABD3CPA1_9LAMI</name>
<evidence type="ECO:0000256" key="3">
    <source>
        <dbReference type="ARBA" id="ARBA00022723"/>
    </source>
</evidence>
<evidence type="ECO:0000259" key="7">
    <source>
        <dbReference type="PROSITE" id="PS50089"/>
    </source>
</evidence>
<comment type="caution">
    <text evidence="8">The sequence shown here is derived from an EMBL/GenBank/DDBJ whole genome shotgun (WGS) entry which is preliminary data.</text>
</comment>
<keyword evidence="8" id="KW-0808">Transferase</keyword>
<accession>A0ABD3CPA1</accession>
<keyword evidence="9" id="KW-1185">Reference proteome</keyword>
<keyword evidence="3" id="KW-0479">Metal-binding</keyword>
<organism evidence="8 9">
    <name type="scientific">Castilleja foliolosa</name>
    <dbReference type="NCBI Taxonomy" id="1961234"/>
    <lineage>
        <taxon>Eukaryota</taxon>
        <taxon>Viridiplantae</taxon>
        <taxon>Streptophyta</taxon>
        <taxon>Embryophyta</taxon>
        <taxon>Tracheophyta</taxon>
        <taxon>Spermatophyta</taxon>
        <taxon>Magnoliopsida</taxon>
        <taxon>eudicotyledons</taxon>
        <taxon>Gunneridae</taxon>
        <taxon>Pentapetalae</taxon>
        <taxon>asterids</taxon>
        <taxon>lamiids</taxon>
        <taxon>Lamiales</taxon>
        <taxon>Orobanchaceae</taxon>
        <taxon>Pedicularideae</taxon>
        <taxon>Castillejinae</taxon>
        <taxon>Castilleja</taxon>
    </lineage>
</organism>
<keyword evidence="4 6" id="KW-0863">Zinc-finger</keyword>
<gene>
    <name evidence="8" type="primary">MPSR1</name>
    <name evidence="8" type="ORF">CASFOL_024155</name>
</gene>
<dbReference type="InterPro" id="IPR013083">
    <property type="entry name" value="Znf_RING/FYVE/PHD"/>
</dbReference>
<dbReference type="AlphaFoldDB" id="A0ABD3CPA1"/>
<evidence type="ECO:0000256" key="5">
    <source>
        <dbReference type="ARBA" id="ARBA00022833"/>
    </source>
</evidence>
<dbReference type="SUPFAM" id="SSF57850">
    <property type="entry name" value="RING/U-box"/>
    <property type="match status" value="1"/>
</dbReference>
<dbReference type="InterPro" id="IPR017907">
    <property type="entry name" value="Znf_RING_CS"/>
</dbReference>
<dbReference type="InterPro" id="IPR001841">
    <property type="entry name" value="Znf_RING"/>
</dbReference>
<feature type="domain" description="RING-type" evidence="7">
    <location>
        <begin position="1"/>
        <end position="26"/>
    </location>
</feature>
<evidence type="ECO:0000313" key="8">
    <source>
        <dbReference type="EMBL" id="KAL3631171.1"/>
    </source>
</evidence>
<comment type="catalytic activity">
    <reaction evidence="1">
        <text>S-ubiquitinyl-[E2 ubiquitin-conjugating enzyme]-L-cysteine + [acceptor protein]-L-lysine = [E2 ubiquitin-conjugating enzyme]-L-cysteine + N(6)-ubiquitinyl-[acceptor protein]-L-lysine.</text>
        <dbReference type="EC" id="2.3.2.27"/>
    </reaction>
</comment>
<dbReference type="PANTHER" id="PTHR15710:SF132">
    <property type="entry name" value="E3 UBIQUITIN-PROTEIN LIGASE MPSR1"/>
    <property type="match status" value="1"/>
</dbReference>
<sequence>MPCHHRFCGGCIEKWLRAHGSCPVCRYEMPVEEDEKAGNEEGGESRGGIWVGFAVGIERNES</sequence>
<dbReference type="GO" id="GO:0061630">
    <property type="term" value="F:ubiquitin protein ligase activity"/>
    <property type="evidence" value="ECO:0007669"/>
    <property type="project" value="UniProtKB-EC"/>
</dbReference>
<reference evidence="9" key="1">
    <citation type="journal article" date="2024" name="IScience">
        <title>Strigolactones Initiate the Formation of Haustorium-like Structures in Castilleja.</title>
        <authorList>
            <person name="Buerger M."/>
            <person name="Peterson D."/>
            <person name="Chory J."/>
        </authorList>
    </citation>
    <scope>NUCLEOTIDE SEQUENCE [LARGE SCALE GENOMIC DNA]</scope>
</reference>
<dbReference type="PANTHER" id="PTHR15710">
    <property type="entry name" value="E3 UBIQUITIN-PROTEIN LIGASE PRAJA"/>
    <property type="match status" value="1"/>
</dbReference>
<keyword evidence="5" id="KW-0862">Zinc</keyword>
<evidence type="ECO:0000256" key="1">
    <source>
        <dbReference type="ARBA" id="ARBA00000900"/>
    </source>
</evidence>
<dbReference type="EC" id="2.3.2.27" evidence="2"/>
<dbReference type="Proteomes" id="UP001632038">
    <property type="component" value="Unassembled WGS sequence"/>
</dbReference>
<dbReference type="Pfam" id="PF13639">
    <property type="entry name" value="zf-RING_2"/>
    <property type="match status" value="1"/>
</dbReference>
<dbReference type="EMBL" id="JAVIJP010000032">
    <property type="protein sequence ID" value="KAL3631171.1"/>
    <property type="molecule type" value="Genomic_DNA"/>
</dbReference>
<keyword evidence="8" id="KW-0012">Acyltransferase</keyword>
<evidence type="ECO:0000256" key="2">
    <source>
        <dbReference type="ARBA" id="ARBA00012483"/>
    </source>
</evidence>
<evidence type="ECO:0000313" key="9">
    <source>
        <dbReference type="Proteomes" id="UP001632038"/>
    </source>
</evidence>
<evidence type="ECO:0000256" key="4">
    <source>
        <dbReference type="ARBA" id="ARBA00022771"/>
    </source>
</evidence>
<dbReference type="Gene3D" id="3.30.40.10">
    <property type="entry name" value="Zinc/RING finger domain, C3HC4 (zinc finger)"/>
    <property type="match status" value="1"/>
</dbReference>
<protein>
    <recommendedName>
        <fullName evidence="2">RING-type E3 ubiquitin transferase</fullName>
        <ecNumber evidence="2">2.3.2.27</ecNumber>
    </recommendedName>
</protein>
<dbReference type="GO" id="GO:0008270">
    <property type="term" value="F:zinc ion binding"/>
    <property type="evidence" value="ECO:0007669"/>
    <property type="project" value="UniProtKB-KW"/>
</dbReference>
<evidence type="ECO:0000256" key="6">
    <source>
        <dbReference type="PROSITE-ProRule" id="PRU00175"/>
    </source>
</evidence>